<dbReference type="SUPFAM" id="SSF46689">
    <property type="entry name" value="Homeodomain-like"/>
    <property type="match status" value="1"/>
</dbReference>
<evidence type="ECO:0000256" key="1">
    <source>
        <dbReference type="ARBA" id="ARBA00022741"/>
    </source>
</evidence>
<dbReference type="GO" id="GO:0043565">
    <property type="term" value="F:sequence-specific DNA binding"/>
    <property type="evidence" value="ECO:0007669"/>
    <property type="project" value="InterPro"/>
</dbReference>
<dbReference type="InterPro" id="IPR013767">
    <property type="entry name" value="PAS_fold"/>
</dbReference>
<organism evidence="9 10">
    <name type="scientific">Collibacillus ludicampi</name>
    <dbReference type="NCBI Taxonomy" id="2771369"/>
    <lineage>
        <taxon>Bacteria</taxon>
        <taxon>Bacillati</taxon>
        <taxon>Bacillota</taxon>
        <taxon>Bacilli</taxon>
        <taxon>Bacillales</taxon>
        <taxon>Alicyclobacillaceae</taxon>
        <taxon>Collibacillus</taxon>
    </lineage>
</organism>
<dbReference type="InterPro" id="IPR025944">
    <property type="entry name" value="Sigma_54_int_dom_CS"/>
</dbReference>
<accession>A0AAV4LAX7</accession>
<dbReference type="Pfam" id="PF25601">
    <property type="entry name" value="AAA_lid_14"/>
    <property type="match status" value="1"/>
</dbReference>
<dbReference type="AlphaFoldDB" id="A0AAV4LAX7"/>
<dbReference type="PROSITE" id="PS00688">
    <property type="entry name" value="SIGMA54_INTERACT_3"/>
    <property type="match status" value="1"/>
</dbReference>
<proteinExistence type="predicted"/>
<dbReference type="PROSITE" id="PS50112">
    <property type="entry name" value="PAS"/>
    <property type="match status" value="1"/>
</dbReference>
<dbReference type="PANTHER" id="PTHR32071">
    <property type="entry name" value="TRANSCRIPTIONAL REGULATORY PROTEIN"/>
    <property type="match status" value="1"/>
</dbReference>
<dbReference type="RefSeq" id="WP_282198182.1">
    <property type="nucleotide sequence ID" value="NZ_BOQE01000001.1"/>
</dbReference>
<evidence type="ECO:0000259" key="8">
    <source>
        <dbReference type="PROSITE" id="PS50112"/>
    </source>
</evidence>
<dbReference type="PANTHER" id="PTHR32071:SF57">
    <property type="entry name" value="C4-DICARBOXYLATE TRANSPORT TRANSCRIPTIONAL REGULATORY PROTEIN DCTD"/>
    <property type="match status" value="1"/>
</dbReference>
<name>A0AAV4LAX7_9BACL</name>
<evidence type="ECO:0000313" key="10">
    <source>
        <dbReference type="Proteomes" id="UP001057291"/>
    </source>
</evidence>
<dbReference type="InterPro" id="IPR046342">
    <property type="entry name" value="CBS_dom_sf"/>
</dbReference>
<dbReference type="GO" id="GO:0006355">
    <property type="term" value="P:regulation of DNA-templated transcription"/>
    <property type="evidence" value="ECO:0007669"/>
    <property type="project" value="InterPro"/>
</dbReference>
<dbReference type="NCBIfam" id="TIGR00229">
    <property type="entry name" value="sensory_box"/>
    <property type="match status" value="1"/>
</dbReference>
<dbReference type="SUPFAM" id="SSF54631">
    <property type="entry name" value="CBS-domain pair"/>
    <property type="match status" value="1"/>
</dbReference>
<dbReference type="Pfam" id="PF02954">
    <property type="entry name" value="HTH_8"/>
    <property type="match status" value="1"/>
</dbReference>
<dbReference type="CDD" id="cd00130">
    <property type="entry name" value="PAS"/>
    <property type="match status" value="1"/>
</dbReference>
<dbReference type="InterPro" id="IPR027417">
    <property type="entry name" value="P-loop_NTPase"/>
</dbReference>
<sequence length="534" mass="59515">MSSLLHTTVADWMETLINDPSVSNYPTVRSTTPFMEWIRLVREDTPDFLVTDENGHPIGILSVTRVLPRVAEAWAKTQAFFETLLDTISEAVTVVDHNGIVTHWNKSAEDLYAISNPSIVGQSIHRFEWKSLMIARILDEGRNIRQIYHEPRPGTHVLVNASPVFQGQEIIGALASEQDVTKLVRLHNELFSTSAQLRDLEQELAPNNQPFHKIKGSGPAITHAISLAKRVAVTDATVLISGESGVGKELFAHAIHSASPRREGPFVAINCGAIPAALFESELFGYQGGAFTGADRKGKPGKLELAHGGTLFLDEVGELPLDMQVKLLRVLQDQVVYRVGGTQPIQVNVRIVAATNRALEEEVKKGNFREDLYYRLNVVSLEIPPLRERVEDIPELVQLFAKEFAQQYGKPMPRFDPEVIVIFMNYHWPGNIRQLRNVIERLIILHEGEWIRKEHLPLSMQGPSLQEEPPVRTTELVPSPATGETTLQQSSEIAEKSAILSALQKTYGNKSAAARMLGISRGTLYNKMKQYGLL</sequence>
<evidence type="ECO:0000256" key="5">
    <source>
        <dbReference type="ARBA" id="ARBA00023163"/>
    </source>
</evidence>
<dbReference type="InterPro" id="IPR000014">
    <property type="entry name" value="PAS"/>
</dbReference>
<dbReference type="SMART" id="SM00091">
    <property type="entry name" value="PAS"/>
    <property type="match status" value="1"/>
</dbReference>
<reference evidence="9" key="1">
    <citation type="journal article" date="2023" name="Int. J. Syst. Evol. Microbiol.">
        <title>Collibacillus ludicampi gen. nov., sp. nov., a new soil bacterium of the family Alicyclobacillaceae.</title>
        <authorList>
            <person name="Jojima T."/>
            <person name="Ioku Y."/>
            <person name="Fukuta Y."/>
            <person name="Shirasaka N."/>
            <person name="Matsumura Y."/>
            <person name="Mori M."/>
        </authorList>
    </citation>
    <scope>NUCLEOTIDE SEQUENCE</scope>
    <source>
        <strain evidence="9">TP075</strain>
    </source>
</reference>
<dbReference type="Pfam" id="PF00158">
    <property type="entry name" value="Sigma54_activat"/>
    <property type="match status" value="1"/>
</dbReference>
<dbReference type="SUPFAM" id="SSF52540">
    <property type="entry name" value="P-loop containing nucleoside triphosphate hydrolases"/>
    <property type="match status" value="1"/>
</dbReference>
<keyword evidence="3" id="KW-0805">Transcription regulation</keyword>
<dbReference type="InterPro" id="IPR002078">
    <property type="entry name" value="Sigma_54_int"/>
</dbReference>
<dbReference type="InterPro" id="IPR058031">
    <property type="entry name" value="AAA_lid_NorR"/>
</dbReference>
<dbReference type="Pfam" id="PF00989">
    <property type="entry name" value="PAS"/>
    <property type="match status" value="1"/>
</dbReference>
<dbReference type="GO" id="GO:0005524">
    <property type="term" value="F:ATP binding"/>
    <property type="evidence" value="ECO:0007669"/>
    <property type="project" value="UniProtKB-KW"/>
</dbReference>
<evidence type="ECO:0000256" key="3">
    <source>
        <dbReference type="ARBA" id="ARBA00023015"/>
    </source>
</evidence>
<evidence type="ECO:0000256" key="4">
    <source>
        <dbReference type="ARBA" id="ARBA00023125"/>
    </source>
</evidence>
<dbReference type="EMBL" id="BOQE01000001">
    <property type="protein sequence ID" value="GIM44933.1"/>
    <property type="molecule type" value="Genomic_DNA"/>
</dbReference>
<dbReference type="InterPro" id="IPR025662">
    <property type="entry name" value="Sigma_54_int_dom_ATP-bd_1"/>
</dbReference>
<protein>
    <submittedName>
        <fullName evidence="9">Sigma-54-dependent Fis family transcriptional regulator</fullName>
    </submittedName>
</protein>
<dbReference type="InterPro" id="IPR009057">
    <property type="entry name" value="Homeodomain-like_sf"/>
</dbReference>
<feature type="domain" description="PAS" evidence="8">
    <location>
        <begin position="77"/>
        <end position="123"/>
    </location>
</feature>
<dbReference type="SUPFAM" id="SSF55785">
    <property type="entry name" value="PYP-like sensor domain (PAS domain)"/>
    <property type="match status" value="1"/>
</dbReference>
<keyword evidence="1" id="KW-0547">Nucleotide-binding</keyword>
<dbReference type="CDD" id="cd00009">
    <property type="entry name" value="AAA"/>
    <property type="match status" value="1"/>
</dbReference>
<keyword evidence="4" id="KW-0238">DNA-binding</keyword>
<dbReference type="SMART" id="SM00382">
    <property type="entry name" value="AAA"/>
    <property type="match status" value="1"/>
</dbReference>
<comment type="caution">
    <text evidence="9">The sequence shown here is derived from an EMBL/GenBank/DDBJ whole genome shotgun (WGS) entry which is preliminary data.</text>
</comment>
<dbReference type="Gene3D" id="3.30.450.20">
    <property type="entry name" value="PAS domain"/>
    <property type="match status" value="1"/>
</dbReference>
<dbReference type="Gene3D" id="1.10.8.60">
    <property type="match status" value="1"/>
</dbReference>
<feature type="domain" description="Sigma-54 factor interaction" evidence="7">
    <location>
        <begin position="214"/>
        <end position="444"/>
    </location>
</feature>
<dbReference type="PROSITE" id="PS00676">
    <property type="entry name" value="SIGMA54_INTERACT_2"/>
    <property type="match status" value="1"/>
</dbReference>
<feature type="region of interest" description="Disordered" evidence="6">
    <location>
        <begin position="461"/>
        <end position="482"/>
    </location>
</feature>
<evidence type="ECO:0000313" key="9">
    <source>
        <dbReference type="EMBL" id="GIM44933.1"/>
    </source>
</evidence>
<dbReference type="InterPro" id="IPR025943">
    <property type="entry name" value="Sigma_54_int_dom_ATP-bd_2"/>
</dbReference>
<dbReference type="PROSITE" id="PS00675">
    <property type="entry name" value="SIGMA54_INTERACT_1"/>
    <property type="match status" value="1"/>
</dbReference>
<dbReference type="InterPro" id="IPR035965">
    <property type="entry name" value="PAS-like_dom_sf"/>
</dbReference>
<dbReference type="PRINTS" id="PR01590">
    <property type="entry name" value="HTHFIS"/>
</dbReference>
<dbReference type="Gene3D" id="1.10.10.60">
    <property type="entry name" value="Homeodomain-like"/>
    <property type="match status" value="1"/>
</dbReference>
<keyword evidence="2" id="KW-0067">ATP-binding</keyword>
<evidence type="ECO:0000259" key="7">
    <source>
        <dbReference type="PROSITE" id="PS50045"/>
    </source>
</evidence>
<keyword evidence="5" id="KW-0804">Transcription</keyword>
<dbReference type="InterPro" id="IPR002197">
    <property type="entry name" value="HTH_Fis"/>
</dbReference>
<dbReference type="Gene3D" id="3.40.50.300">
    <property type="entry name" value="P-loop containing nucleotide triphosphate hydrolases"/>
    <property type="match status" value="1"/>
</dbReference>
<dbReference type="FunFam" id="3.40.50.300:FF:000006">
    <property type="entry name" value="DNA-binding transcriptional regulator NtrC"/>
    <property type="match status" value="1"/>
</dbReference>
<keyword evidence="10" id="KW-1185">Reference proteome</keyword>
<evidence type="ECO:0000256" key="2">
    <source>
        <dbReference type="ARBA" id="ARBA00022840"/>
    </source>
</evidence>
<dbReference type="PROSITE" id="PS50045">
    <property type="entry name" value="SIGMA54_INTERACT_4"/>
    <property type="match status" value="1"/>
</dbReference>
<dbReference type="Proteomes" id="UP001057291">
    <property type="component" value="Unassembled WGS sequence"/>
</dbReference>
<evidence type="ECO:0000256" key="6">
    <source>
        <dbReference type="SAM" id="MobiDB-lite"/>
    </source>
</evidence>
<gene>
    <name evidence="9" type="ORF">DNHGIG_04820</name>
</gene>
<dbReference type="InterPro" id="IPR003593">
    <property type="entry name" value="AAA+_ATPase"/>
</dbReference>